<dbReference type="PANTHER" id="PTHR35889">
    <property type="entry name" value="CYCLOINULO-OLIGOSACCHARIDE FRUCTANOTRANSFERASE-RELATED"/>
    <property type="match status" value="1"/>
</dbReference>
<dbReference type="Proteomes" id="UP000676565">
    <property type="component" value="Unassembled WGS sequence"/>
</dbReference>
<feature type="signal peptide" evidence="1">
    <location>
        <begin position="1"/>
        <end position="20"/>
    </location>
</feature>
<keyword evidence="1" id="KW-0732">Signal</keyword>
<evidence type="ECO:0000313" key="5">
    <source>
        <dbReference type="Proteomes" id="UP000676565"/>
    </source>
</evidence>
<feature type="domain" description="DUF1553" evidence="3">
    <location>
        <begin position="297"/>
        <end position="518"/>
    </location>
</feature>
<dbReference type="InterPro" id="IPR011444">
    <property type="entry name" value="DUF1549"/>
</dbReference>
<dbReference type="Pfam" id="PF07587">
    <property type="entry name" value="PSD1"/>
    <property type="match status" value="1"/>
</dbReference>
<dbReference type="RefSeq" id="WP_210652677.1">
    <property type="nucleotide sequence ID" value="NZ_JAGKQQ010000001.1"/>
</dbReference>
<reference evidence="4 5" key="1">
    <citation type="submission" date="2021-04" db="EMBL/GenBank/DDBJ databases">
        <authorList>
            <person name="Ivanova A."/>
        </authorList>
    </citation>
    <scope>NUCLEOTIDE SEQUENCE [LARGE SCALE GENOMIC DNA]</scope>
    <source>
        <strain evidence="4 5">G18</strain>
    </source>
</reference>
<dbReference type="Pfam" id="PF07583">
    <property type="entry name" value="PSCyt2"/>
    <property type="match status" value="1"/>
</dbReference>
<evidence type="ECO:0000313" key="4">
    <source>
        <dbReference type="EMBL" id="MBP3954555.1"/>
    </source>
</evidence>
<evidence type="ECO:0000256" key="1">
    <source>
        <dbReference type="SAM" id="SignalP"/>
    </source>
</evidence>
<dbReference type="PANTHER" id="PTHR35889:SF3">
    <property type="entry name" value="F-BOX DOMAIN-CONTAINING PROTEIN"/>
    <property type="match status" value="1"/>
</dbReference>
<evidence type="ECO:0000259" key="3">
    <source>
        <dbReference type="Pfam" id="PF07587"/>
    </source>
</evidence>
<dbReference type="EMBL" id="JAGKQQ010000001">
    <property type="protein sequence ID" value="MBP3954555.1"/>
    <property type="molecule type" value="Genomic_DNA"/>
</dbReference>
<proteinExistence type="predicted"/>
<feature type="domain" description="DUF1549" evidence="2">
    <location>
        <begin position="45"/>
        <end position="246"/>
    </location>
</feature>
<gene>
    <name evidence="4" type="ORF">J8F10_04565</name>
</gene>
<keyword evidence="5" id="KW-1185">Reference proteome</keyword>
<accession>A0ABS5BLL1</accession>
<evidence type="ECO:0000259" key="2">
    <source>
        <dbReference type="Pfam" id="PF07583"/>
    </source>
</evidence>
<organism evidence="4 5">
    <name type="scientific">Gemmata palustris</name>
    <dbReference type="NCBI Taxonomy" id="2822762"/>
    <lineage>
        <taxon>Bacteria</taxon>
        <taxon>Pseudomonadati</taxon>
        <taxon>Planctomycetota</taxon>
        <taxon>Planctomycetia</taxon>
        <taxon>Gemmatales</taxon>
        <taxon>Gemmataceae</taxon>
        <taxon>Gemmata</taxon>
    </lineage>
</organism>
<protein>
    <submittedName>
        <fullName evidence="4">DUF1553 domain-containing protein</fullName>
    </submittedName>
</protein>
<feature type="chain" id="PRO_5047330073" evidence="1">
    <location>
        <begin position="21"/>
        <end position="549"/>
    </location>
</feature>
<sequence length="549" mass="61234">MLARLRVAAALAVLVFPAMGAGADITIAPTPKSVKDPADALAAMIDGHLAKDWEARGLIPAEQTDDAEFVRRVYLDVVGRAPKASESREFIENAAPDKRVRLVDHLLRMPGHATHFASVTRAQWLPQTTTNFQLTQFGIQFEAWLRNQYRDNTPVDRVVKRIITVGLTVNTQNPDFRFVQPNGNDPDGNNIVGFYSANEGRAENVGSAVSRLFLGMKLECAQCHDHPFAPYTRDQFWQFAAFFAEMNPLTGPRPGFVGPLQPQADRNKIGVMGTDRKVSATFFDGSNPAWSLERTPRQELANWLVSAKNPFFAKNMANRVWAHFFGIGIVDPVDEPGENNPASHPELLKELGKAFAENGFDNRLLIRAITRTKAYQLSSKMTHPGQADPRRFAKMSLKGLTPSQLFDTLVATTGFREPAFMRNQQNFGFVQPNNPRSQFLSQFANTERATETNTTILQALMLMNGKFIGDQTDLAKSELLAAIVDMPGWDTKQRVSNLFLTAFARNPTPEELEKYASYVDRGGAKNDKKQALADVFWVLLNSSEFLFNH</sequence>
<comment type="caution">
    <text evidence="4">The sequence shown here is derived from an EMBL/GenBank/DDBJ whole genome shotgun (WGS) entry which is preliminary data.</text>
</comment>
<dbReference type="InterPro" id="IPR022655">
    <property type="entry name" value="DUF1553"/>
</dbReference>
<name>A0ABS5BLL1_9BACT</name>